<evidence type="ECO:0000256" key="1">
    <source>
        <dbReference type="SAM" id="Phobius"/>
    </source>
</evidence>
<protein>
    <recommendedName>
        <fullName evidence="2">Ig-like domain-containing protein</fullName>
    </recommendedName>
</protein>
<gene>
    <name evidence="3" type="ORF">GOODEAATRI_024773</name>
</gene>
<name>A0ABV0PS36_9TELE</name>
<evidence type="ECO:0000259" key="2">
    <source>
        <dbReference type="PROSITE" id="PS50835"/>
    </source>
</evidence>
<dbReference type="SMART" id="SM00408">
    <property type="entry name" value="IGc2"/>
    <property type="match status" value="2"/>
</dbReference>
<keyword evidence="4" id="KW-1185">Reference proteome</keyword>
<organism evidence="3 4">
    <name type="scientific">Goodea atripinnis</name>
    <dbReference type="NCBI Taxonomy" id="208336"/>
    <lineage>
        <taxon>Eukaryota</taxon>
        <taxon>Metazoa</taxon>
        <taxon>Chordata</taxon>
        <taxon>Craniata</taxon>
        <taxon>Vertebrata</taxon>
        <taxon>Euteleostomi</taxon>
        <taxon>Actinopterygii</taxon>
        <taxon>Neopterygii</taxon>
        <taxon>Teleostei</taxon>
        <taxon>Neoteleostei</taxon>
        <taxon>Acanthomorphata</taxon>
        <taxon>Ovalentaria</taxon>
        <taxon>Atherinomorphae</taxon>
        <taxon>Cyprinodontiformes</taxon>
        <taxon>Goodeidae</taxon>
        <taxon>Goodea</taxon>
    </lineage>
</organism>
<dbReference type="Gene3D" id="2.60.40.10">
    <property type="entry name" value="Immunoglobulins"/>
    <property type="match status" value="2"/>
</dbReference>
<keyword evidence="1" id="KW-1133">Transmembrane helix</keyword>
<keyword evidence="1" id="KW-0472">Membrane</keyword>
<dbReference type="InterPro" id="IPR036179">
    <property type="entry name" value="Ig-like_dom_sf"/>
</dbReference>
<comment type="caution">
    <text evidence="3">The sequence shown here is derived from an EMBL/GenBank/DDBJ whole genome shotgun (WGS) entry which is preliminary data.</text>
</comment>
<dbReference type="InterPro" id="IPR013783">
    <property type="entry name" value="Ig-like_fold"/>
</dbReference>
<dbReference type="Pfam" id="PF07686">
    <property type="entry name" value="V-set"/>
    <property type="match status" value="1"/>
</dbReference>
<dbReference type="SUPFAM" id="SSF48726">
    <property type="entry name" value="Immunoglobulin"/>
    <property type="match status" value="2"/>
</dbReference>
<dbReference type="EMBL" id="JAHRIO010082786">
    <property type="protein sequence ID" value="MEQ2186067.1"/>
    <property type="molecule type" value="Genomic_DNA"/>
</dbReference>
<dbReference type="PANTHER" id="PTHR11422:SF10">
    <property type="entry name" value="IG-LIKE DOMAIN-CONTAINING PROTEIN"/>
    <property type="match status" value="1"/>
</dbReference>
<dbReference type="SMART" id="SM00409">
    <property type="entry name" value="IG"/>
    <property type="match status" value="2"/>
</dbReference>
<dbReference type="InterPro" id="IPR003598">
    <property type="entry name" value="Ig_sub2"/>
</dbReference>
<feature type="domain" description="Ig-like" evidence="2">
    <location>
        <begin position="157"/>
        <end position="241"/>
    </location>
</feature>
<dbReference type="CDD" id="cd00099">
    <property type="entry name" value="IgV"/>
    <property type="match status" value="1"/>
</dbReference>
<dbReference type="PROSITE" id="PS50835">
    <property type="entry name" value="IG_LIKE"/>
    <property type="match status" value="2"/>
</dbReference>
<sequence length="405" mass="45941">MTEEETQFPERFRLLLEHQQQDLCIAVIFFCYFVVKMLNFMIICYVWSLTPDVIDGVENSTGLQAANFRYLASLSPSAVIRFSVLEDHNVCLPCGGSARSNVIWTYRNRKVLVTRQGSQQTNQDRQHYVLLGNGGLCVLKLEDSDSGEYQCNQQLVAELQVLTGHDFIVSAGRTLLLPCRGSSKPKHKWIRQREGRKEEVIFTRFRNGTQKAEIDGSRLSYIHDALQITDLQPEDAGEYLCNRVVQAKLTVLEEHSQPTGVQSSTSITTVSAASKTDVFETKNTPKKKPENALLLVAVIGLGLMIVLIALVSIFLASMKCRKKRRHRYPAKRREDTELQLWMTYNAQTEYEVFERPSLPDETILYASLGRQYWSERPSSSPPEQSSSNVVYSSVFTRPAAKHAFS</sequence>
<dbReference type="PANTHER" id="PTHR11422">
    <property type="entry name" value="T-CELL SURFACE GLYCOPROTEIN CD4"/>
    <property type="match status" value="1"/>
</dbReference>
<feature type="transmembrane region" description="Helical" evidence="1">
    <location>
        <begin position="292"/>
        <end position="317"/>
    </location>
</feature>
<feature type="domain" description="Ig-like" evidence="2">
    <location>
        <begin position="91"/>
        <end position="151"/>
    </location>
</feature>
<evidence type="ECO:0000313" key="4">
    <source>
        <dbReference type="Proteomes" id="UP001476798"/>
    </source>
</evidence>
<feature type="transmembrane region" description="Helical" evidence="1">
    <location>
        <begin position="23"/>
        <end position="48"/>
    </location>
</feature>
<reference evidence="3 4" key="1">
    <citation type="submission" date="2021-06" db="EMBL/GenBank/DDBJ databases">
        <authorList>
            <person name="Palmer J.M."/>
        </authorList>
    </citation>
    <scope>NUCLEOTIDE SEQUENCE [LARGE SCALE GENOMIC DNA]</scope>
    <source>
        <strain evidence="3 4">GA_2019</strain>
        <tissue evidence="3">Muscle</tissue>
    </source>
</reference>
<dbReference type="InterPro" id="IPR003599">
    <property type="entry name" value="Ig_sub"/>
</dbReference>
<accession>A0ABV0PS36</accession>
<dbReference type="InterPro" id="IPR013106">
    <property type="entry name" value="Ig_V-set"/>
</dbReference>
<keyword evidence="1" id="KW-0812">Transmembrane</keyword>
<proteinExistence type="predicted"/>
<dbReference type="Proteomes" id="UP001476798">
    <property type="component" value="Unassembled WGS sequence"/>
</dbReference>
<evidence type="ECO:0000313" key="3">
    <source>
        <dbReference type="EMBL" id="MEQ2186067.1"/>
    </source>
</evidence>
<dbReference type="InterPro" id="IPR007110">
    <property type="entry name" value="Ig-like_dom"/>
</dbReference>